<evidence type="ECO:0000256" key="4">
    <source>
        <dbReference type="ARBA" id="ARBA00023136"/>
    </source>
</evidence>
<keyword evidence="4" id="KW-0472">Membrane</keyword>
<feature type="domain" description="Myosin-binding" evidence="6">
    <location>
        <begin position="187"/>
        <end position="454"/>
    </location>
</feature>
<evidence type="ECO:0000313" key="7">
    <source>
        <dbReference type="EMBL" id="CCE82925.1"/>
    </source>
</evidence>
<evidence type="ECO:0000256" key="1">
    <source>
        <dbReference type="ARBA" id="ARBA00004308"/>
    </source>
</evidence>
<protein>
    <submittedName>
        <fullName evidence="7">Piso0_002688 protein</fullName>
    </submittedName>
</protein>
<dbReference type="GO" id="GO:0012505">
    <property type="term" value="C:endomembrane system"/>
    <property type="evidence" value="ECO:0007669"/>
    <property type="project" value="UniProtKB-SubCell"/>
</dbReference>
<evidence type="ECO:0000256" key="2">
    <source>
        <dbReference type="ARBA" id="ARBA00022692"/>
    </source>
</evidence>
<dbReference type="EMBL" id="FO082050">
    <property type="protein sequence ID" value="CCE82925.1"/>
    <property type="molecule type" value="Genomic_DNA"/>
</dbReference>
<keyword evidence="8" id="KW-1185">Reference proteome</keyword>
<accession>G8YD94</accession>
<organism evidence="7 8">
    <name type="scientific">Pichia sorbitophila (strain ATCC MYA-4447 / BCRC 22081 / CBS 7064 / NBRC 10061 / NRRL Y-12695)</name>
    <name type="common">Hybrid yeast</name>
    <dbReference type="NCBI Taxonomy" id="559304"/>
    <lineage>
        <taxon>Eukaryota</taxon>
        <taxon>Fungi</taxon>
        <taxon>Dikarya</taxon>
        <taxon>Ascomycota</taxon>
        <taxon>Saccharomycotina</taxon>
        <taxon>Pichiomycetes</taxon>
        <taxon>Debaryomycetaceae</taxon>
        <taxon>Millerozyma</taxon>
    </lineage>
</organism>
<evidence type="ECO:0000256" key="3">
    <source>
        <dbReference type="ARBA" id="ARBA00022989"/>
    </source>
</evidence>
<dbReference type="InterPro" id="IPR026859">
    <property type="entry name" value="Myosin-bd"/>
</dbReference>
<feature type="compositionally biased region" description="Polar residues" evidence="5">
    <location>
        <begin position="786"/>
        <end position="801"/>
    </location>
</feature>
<feature type="region of interest" description="Disordered" evidence="5">
    <location>
        <begin position="784"/>
        <end position="810"/>
    </location>
</feature>
<dbReference type="eggNOG" id="ENOG502RPM0">
    <property type="taxonomic scope" value="Eukaryota"/>
</dbReference>
<dbReference type="Proteomes" id="UP000005222">
    <property type="component" value="Chromosome J"/>
</dbReference>
<comment type="subcellular location">
    <subcellularLocation>
        <location evidence="1">Endomembrane system</location>
    </subcellularLocation>
</comment>
<name>G8YD94_PICSO</name>
<evidence type="ECO:0000259" key="6">
    <source>
        <dbReference type="Pfam" id="PF12632"/>
    </source>
</evidence>
<keyword evidence="2" id="KW-0812">Transmembrane</keyword>
<proteinExistence type="predicted"/>
<keyword evidence="3" id="KW-1133">Transmembrane helix</keyword>
<sequence>MKPDRSHPLSNYFSTNGISVSDWGLDDSFPGSSSAYEVSTFPNQFHEKLNTSSPTLVDWNDRYSEKHDYNDFASYYRKSFGHRIAVDNRTVSAYISKYLSLGESTRKFWDEFKYNLVISNLLDDSMILSKNQQLLAALQSQKSDQATSSVHLMKTLNNDGTILKITGKKYSVSFKHLNGSSCATVYIIYLIIFLLKRLVGKKNKDKRPSSSPGDRKLFKILLIASTKLIQFKRFELLIRFTPIMKKLNNFLINNYQMNKSLICATINLKQLDLLRSMRPSKKIVERIETSKGMVNSMLDILEASIKHSIKHIIPFLNGPQVEKYCKMNGADIKELSTIEHDGPQSDKNGTEIPNDASSVKMLIEKMKSFNMLRKILVCCLLALNDLPLKSFSIFQIWDLLSGGEIINETYMVNYNIYEKLDALGCMLDKQNKILESLYEVASDQEKECQRSEGEGLINSDILSIDNDEVNKKTGGSESSIQSLVSKLSSITTNLKYFRRYNQVTYAIDNVDELNEKLMIYKSFAEDLDVIKEMYQAGLSELSDQIYSSISENVAQSPSLNSSNRSSKHSSTVSGEFNLKTFHTTNSSSLKKRYSLPSHASDPLPNSPTLRQNSQMSSRASNTSKPFPSIDKKYKRLSTGLQLGLLTVCEEPKAKEDCNTKLSKRGGGTNNSKVSYDDNYINILPPSDYYNETYNQEALESLSEVSDRKRVPSSTRYPSSNRFSLNSVSSNISNLSEYILSTQMTSNDGINFEVESNKQTLSKDDLKARLEESFGRIYNYGDDSKLSTRTSNEPLSHSINETTTKDTNELNPLGITSVQDEKFMNNLEKTLNERIFRN</sequence>
<dbReference type="GO" id="GO:0017022">
    <property type="term" value="F:myosin binding"/>
    <property type="evidence" value="ECO:0007669"/>
    <property type="project" value="InterPro"/>
</dbReference>
<evidence type="ECO:0000256" key="5">
    <source>
        <dbReference type="SAM" id="MobiDB-lite"/>
    </source>
</evidence>
<dbReference type="STRING" id="559304.G8YD94"/>
<dbReference type="OMA" id="EQYCTIN"/>
<feature type="region of interest" description="Disordered" evidence="5">
    <location>
        <begin position="587"/>
        <end position="630"/>
    </location>
</feature>
<dbReference type="HOGENOM" id="CLU_016173_0_0_1"/>
<gene>
    <name evidence="7" type="primary">Piso0_002688</name>
    <name evidence="7" type="ORF">GNLVRS01_PISO0J17433g</name>
</gene>
<dbReference type="AlphaFoldDB" id="G8YD94"/>
<dbReference type="OrthoDB" id="4089780at2759"/>
<reference evidence="7 8" key="1">
    <citation type="journal article" date="2012" name="G3 (Bethesda)">
        <title>Pichia sorbitophila, an interspecies yeast hybrid reveals early steps of genome resolution following polyploidization.</title>
        <authorList>
            <person name="Leh Louis V."/>
            <person name="Despons L."/>
            <person name="Friedrich A."/>
            <person name="Martin T."/>
            <person name="Durrens P."/>
            <person name="Casaregola S."/>
            <person name="Neuveglise C."/>
            <person name="Fairhead C."/>
            <person name="Marck C."/>
            <person name="Cruz J.A."/>
            <person name="Straub M.L."/>
            <person name="Kugler V."/>
            <person name="Sacerdot C."/>
            <person name="Uzunov Z."/>
            <person name="Thierry A."/>
            <person name="Weiss S."/>
            <person name="Bleykasten C."/>
            <person name="De Montigny J."/>
            <person name="Jacques N."/>
            <person name="Jung P."/>
            <person name="Lemaire M."/>
            <person name="Mallet S."/>
            <person name="Morel G."/>
            <person name="Richard G.F."/>
            <person name="Sarkar A."/>
            <person name="Savel G."/>
            <person name="Schacherer J."/>
            <person name="Seret M.L."/>
            <person name="Talla E."/>
            <person name="Samson G."/>
            <person name="Jubin C."/>
            <person name="Poulain J."/>
            <person name="Vacherie B."/>
            <person name="Barbe V."/>
            <person name="Pelletier E."/>
            <person name="Sherman D.J."/>
            <person name="Westhof E."/>
            <person name="Weissenbach J."/>
            <person name="Baret P.V."/>
            <person name="Wincker P."/>
            <person name="Gaillardin C."/>
            <person name="Dujon B."/>
            <person name="Souciet J.L."/>
        </authorList>
    </citation>
    <scope>NUCLEOTIDE SEQUENCE [LARGE SCALE GENOMIC DNA]</scope>
    <source>
        <strain evidence="8">ATCC MYA-4447 / BCRC 22081 / CBS 7064 / NBRC 10061 / NRRL Y-12695</strain>
    </source>
</reference>
<dbReference type="InParanoid" id="G8YD94"/>
<feature type="compositionally biased region" description="Polar residues" evidence="5">
    <location>
        <begin position="606"/>
        <end position="625"/>
    </location>
</feature>
<dbReference type="Pfam" id="PF12632">
    <property type="entry name" value="Vezatin"/>
    <property type="match status" value="1"/>
</dbReference>
<evidence type="ECO:0000313" key="8">
    <source>
        <dbReference type="Proteomes" id="UP000005222"/>
    </source>
</evidence>